<evidence type="ECO:0000313" key="2">
    <source>
        <dbReference type="EMBL" id="GAA4705355.1"/>
    </source>
</evidence>
<dbReference type="RefSeq" id="WP_345383346.1">
    <property type="nucleotide sequence ID" value="NZ_BAABIC010000021.1"/>
</dbReference>
<evidence type="ECO:0000259" key="1">
    <source>
        <dbReference type="PROSITE" id="PS51819"/>
    </source>
</evidence>
<dbReference type="PROSITE" id="PS51819">
    <property type="entry name" value="VOC"/>
    <property type="match status" value="1"/>
</dbReference>
<dbReference type="Proteomes" id="UP001500325">
    <property type="component" value="Unassembled WGS sequence"/>
</dbReference>
<reference evidence="3" key="1">
    <citation type="journal article" date="2019" name="Int. J. Syst. Evol. Microbiol.">
        <title>The Global Catalogue of Microorganisms (GCM) 10K type strain sequencing project: providing services to taxonomists for standard genome sequencing and annotation.</title>
        <authorList>
            <consortium name="The Broad Institute Genomics Platform"/>
            <consortium name="The Broad Institute Genome Sequencing Center for Infectious Disease"/>
            <person name="Wu L."/>
            <person name="Ma J."/>
        </authorList>
    </citation>
    <scope>NUCLEOTIDE SEQUENCE [LARGE SCALE GENOMIC DNA]</scope>
    <source>
        <strain evidence="3">JCM 18055</strain>
    </source>
</reference>
<protein>
    <submittedName>
        <fullName evidence="2">VOC family protein</fullName>
    </submittedName>
</protein>
<dbReference type="InterPro" id="IPR004360">
    <property type="entry name" value="Glyas_Fos-R_dOase_dom"/>
</dbReference>
<gene>
    <name evidence="2" type="ORF">GCM10023215_51630</name>
</gene>
<comment type="caution">
    <text evidence="2">The sequence shown here is derived from an EMBL/GenBank/DDBJ whole genome shotgun (WGS) entry which is preliminary data.</text>
</comment>
<feature type="domain" description="VOC" evidence="1">
    <location>
        <begin position="2"/>
        <end position="114"/>
    </location>
</feature>
<dbReference type="SUPFAM" id="SSF54593">
    <property type="entry name" value="Glyoxalase/Bleomycin resistance protein/Dihydroxybiphenyl dioxygenase"/>
    <property type="match status" value="1"/>
</dbReference>
<proteinExistence type="predicted"/>
<dbReference type="Gene3D" id="3.10.180.10">
    <property type="entry name" value="2,3-Dihydroxybiphenyl 1,2-Dioxygenase, domain 1"/>
    <property type="match status" value="1"/>
</dbReference>
<dbReference type="InterPro" id="IPR037523">
    <property type="entry name" value="VOC_core"/>
</dbReference>
<dbReference type="InterPro" id="IPR029068">
    <property type="entry name" value="Glyas_Bleomycin-R_OHBP_Dase"/>
</dbReference>
<keyword evidence="3" id="KW-1185">Reference proteome</keyword>
<accession>A0ABP8XEM9</accession>
<name>A0ABP8XEM9_9PSEU</name>
<sequence>MNVSSVTVGLPVSDLDRAVSWYRRVLQLAEPDLEPAEGVVEFKVGPAWLQLGADSTARSGAEVVTRFGVDDARRERERLVELGVAVGPLEHVPGAVDYFDFTDPDGNVLSMYSELDG</sequence>
<dbReference type="EMBL" id="BAABIC010000021">
    <property type="protein sequence ID" value="GAA4705355.1"/>
    <property type="molecule type" value="Genomic_DNA"/>
</dbReference>
<dbReference type="CDD" id="cd06587">
    <property type="entry name" value="VOC"/>
    <property type="match status" value="1"/>
</dbReference>
<evidence type="ECO:0000313" key="3">
    <source>
        <dbReference type="Proteomes" id="UP001500325"/>
    </source>
</evidence>
<organism evidence="2 3">
    <name type="scientific">Pseudonocardia yuanmonensis</name>
    <dbReference type="NCBI Taxonomy" id="1095914"/>
    <lineage>
        <taxon>Bacteria</taxon>
        <taxon>Bacillati</taxon>
        <taxon>Actinomycetota</taxon>
        <taxon>Actinomycetes</taxon>
        <taxon>Pseudonocardiales</taxon>
        <taxon>Pseudonocardiaceae</taxon>
        <taxon>Pseudonocardia</taxon>
    </lineage>
</organism>
<dbReference type="Pfam" id="PF00903">
    <property type="entry name" value="Glyoxalase"/>
    <property type="match status" value="1"/>
</dbReference>